<comment type="caution">
    <text evidence="1">The sequence shown here is derived from an EMBL/GenBank/DDBJ whole genome shotgun (WGS) entry which is preliminary data.</text>
</comment>
<proteinExistence type="predicted"/>
<dbReference type="RefSeq" id="WP_111613204.1">
    <property type="nucleotide sequence ID" value="NZ_QLLK01000015.1"/>
</dbReference>
<reference evidence="1 2" key="1">
    <citation type="submission" date="2018-06" db="EMBL/GenBank/DDBJ databases">
        <title>Genomic Encyclopedia of Archaeal and Bacterial Type Strains, Phase II (KMG-II): from individual species to whole genera.</title>
        <authorList>
            <person name="Goeker M."/>
        </authorList>
    </citation>
    <scope>NUCLEOTIDE SEQUENCE [LARGE SCALE GENOMIC DNA]</scope>
    <source>
        <strain evidence="1 2">DSM 23446</strain>
    </source>
</reference>
<evidence type="ECO:0000313" key="2">
    <source>
        <dbReference type="Proteomes" id="UP000249610"/>
    </source>
</evidence>
<sequence>MSKKQFGNIGNLSSKNLKIKPIDIQVTPSNRISNAQLKKLDPKGIASIPALRVNRNDLINLKPNESWEITPQKLKDKDMVVAEYFGWYKSDQTTIDVHPENKYYPRFHSGRPGFLPEMRFLVLRFRPEMGKRYRVTIQLKPGSYRNKKVMTNVTGRFNDTWYINYQFNELMFDFLASTNEIKISPIIAGYEEYYVKYQPLEIEKIKVDKVGD</sequence>
<protein>
    <submittedName>
        <fullName evidence="1">Uncharacterized protein</fullName>
    </submittedName>
</protein>
<dbReference type="Proteomes" id="UP000249610">
    <property type="component" value="Unassembled WGS sequence"/>
</dbReference>
<organism evidence="1 2">
    <name type="scientific">Algoriphagus yeomjeoni</name>
    <dbReference type="NCBI Taxonomy" id="291403"/>
    <lineage>
        <taxon>Bacteria</taxon>
        <taxon>Pseudomonadati</taxon>
        <taxon>Bacteroidota</taxon>
        <taxon>Cytophagia</taxon>
        <taxon>Cytophagales</taxon>
        <taxon>Cyclobacteriaceae</taxon>
        <taxon>Algoriphagus</taxon>
    </lineage>
</organism>
<evidence type="ECO:0000313" key="1">
    <source>
        <dbReference type="EMBL" id="RAI84848.1"/>
    </source>
</evidence>
<gene>
    <name evidence="1" type="ORF">LV83_03896</name>
</gene>
<keyword evidence="2" id="KW-1185">Reference proteome</keyword>
<dbReference type="OrthoDB" id="1419208at2"/>
<dbReference type="AlphaFoldDB" id="A0A327NXP5"/>
<dbReference type="EMBL" id="QLLK01000015">
    <property type="protein sequence ID" value="RAI84848.1"/>
    <property type="molecule type" value="Genomic_DNA"/>
</dbReference>
<name>A0A327NXP5_9BACT</name>
<accession>A0A327NXP5</accession>